<dbReference type="PANTHER" id="PTHR30578:SF0">
    <property type="entry name" value="ION-TRANSLOCATING OXIDOREDUCTASE COMPLEX SUBUNIT D"/>
    <property type="match status" value="1"/>
</dbReference>
<evidence type="ECO:0000313" key="10">
    <source>
        <dbReference type="EMBL" id="HHL42001.1"/>
    </source>
</evidence>
<feature type="transmembrane region" description="Helical" evidence="9">
    <location>
        <begin position="54"/>
        <end position="76"/>
    </location>
</feature>
<evidence type="ECO:0000256" key="5">
    <source>
        <dbReference type="ARBA" id="ARBA00022692"/>
    </source>
</evidence>
<keyword evidence="8 9" id="KW-0472">Membrane</keyword>
<gene>
    <name evidence="10" type="ORF">ENJ42_00140</name>
</gene>
<evidence type="ECO:0000256" key="6">
    <source>
        <dbReference type="ARBA" id="ARBA00022967"/>
    </source>
</evidence>
<feature type="transmembrane region" description="Helical" evidence="9">
    <location>
        <begin position="252"/>
        <end position="270"/>
    </location>
</feature>
<keyword evidence="7 9" id="KW-1133">Transmembrane helix</keyword>
<feature type="transmembrane region" description="Helical" evidence="9">
    <location>
        <begin position="172"/>
        <end position="191"/>
    </location>
</feature>
<comment type="caution">
    <text evidence="10">The sequence shown here is derived from an EMBL/GenBank/DDBJ whole genome shotgun (WGS) entry which is preliminary data.</text>
</comment>
<keyword evidence="5 9" id="KW-0812">Transmembrane</keyword>
<feature type="transmembrane region" description="Helical" evidence="9">
    <location>
        <begin position="96"/>
        <end position="114"/>
    </location>
</feature>
<keyword evidence="1" id="KW-0813">Transport</keyword>
<evidence type="ECO:0000256" key="8">
    <source>
        <dbReference type="ARBA" id="ARBA00023136"/>
    </source>
</evidence>
<evidence type="ECO:0000256" key="9">
    <source>
        <dbReference type="SAM" id="Phobius"/>
    </source>
</evidence>
<feature type="transmembrane region" description="Helical" evidence="9">
    <location>
        <begin position="228"/>
        <end position="246"/>
    </location>
</feature>
<feature type="transmembrane region" description="Helical" evidence="9">
    <location>
        <begin position="197"/>
        <end position="216"/>
    </location>
</feature>
<evidence type="ECO:0000256" key="4">
    <source>
        <dbReference type="ARBA" id="ARBA00022643"/>
    </source>
</evidence>
<dbReference type="Proteomes" id="UP000885830">
    <property type="component" value="Unassembled WGS sequence"/>
</dbReference>
<feature type="transmembrane region" description="Helical" evidence="9">
    <location>
        <begin position="28"/>
        <end position="47"/>
    </location>
</feature>
<keyword evidence="6" id="KW-1278">Translocase</keyword>
<sequence length="298" mass="32647">MSTLPNLHHKYGRAFVKWWRVLVLDPRHYQIAILSSLIVLGLIRYGFSLPWWHAAASIGGALSSQLLFSKLFGVRFDGRSPLISSLSLTLLLRTGSVWISLLAACLVVASKFLIRVRGKHVFNPANFAIVTVALLFSGAWVSPGQWGTAPILALWLAGLGMLVTTKAKSFDLTAGFLVSYAVLLVGRALYLGDPLTIPLHQFQSGALLIFAFFMISDPMTTPSATKGRLVYALCVAGVGFVLSTFFYQSAGVIYALLLCAPLVPVLDLIFPAKLYHWPQRSTPKPKQGEYYENLTSLS</sequence>
<dbReference type="Pfam" id="PF03116">
    <property type="entry name" value="NQR2_RnfD_RnfE"/>
    <property type="match status" value="1"/>
</dbReference>
<dbReference type="PANTHER" id="PTHR30578">
    <property type="entry name" value="ELECTRON TRANSPORT COMPLEX PROTEIN RNFD"/>
    <property type="match status" value="1"/>
</dbReference>
<accession>A0A7C5QN69</accession>
<dbReference type="AlphaFoldDB" id="A0A7C5QN69"/>
<evidence type="ECO:0000256" key="3">
    <source>
        <dbReference type="ARBA" id="ARBA00022630"/>
    </source>
</evidence>
<evidence type="ECO:0000256" key="2">
    <source>
        <dbReference type="ARBA" id="ARBA00022553"/>
    </source>
</evidence>
<name>A0A7C5QN69_9PROT</name>
<organism evidence="10">
    <name type="scientific">Hellea balneolensis</name>
    <dbReference type="NCBI Taxonomy" id="287478"/>
    <lineage>
        <taxon>Bacteria</taxon>
        <taxon>Pseudomonadati</taxon>
        <taxon>Pseudomonadota</taxon>
        <taxon>Alphaproteobacteria</taxon>
        <taxon>Maricaulales</taxon>
        <taxon>Robiginitomaculaceae</taxon>
        <taxon>Hellea</taxon>
    </lineage>
</organism>
<keyword evidence="4" id="KW-0288">FMN</keyword>
<keyword evidence="3" id="KW-0285">Flavoprotein</keyword>
<protein>
    <recommendedName>
        <fullName evidence="11">Na+-transporting NADH:ubiquinone oxidoreductase, subunit NqrB</fullName>
    </recommendedName>
</protein>
<dbReference type="GO" id="GO:0055085">
    <property type="term" value="P:transmembrane transport"/>
    <property type="evidence" value="ECO:0007669"/>
    <property type="project" value="InterPro"/>
</dbReference>
<dbReference type="GO" id="GO:0005886">
    <property type="term" value="C:plasma membrane"/>
    <property type="evidence" value="ECO:0007669"/>
    <property type="project" value="TreeGrafter"/>
</dbReference>
<feature type="transmembrane region" description="Helical" evidence="9">
    <location>
        <begin position="147"/>
        <end position="165"/>
    </location>
</feature>
<keyword evidence="2" id="KW-0597">Phosphoprotein</keyword>
<proteinExistence type="predicted"/>
<dbReference type="InterPro" id="IPR004338">
    <property type="entry name" value="NqrB/RnfD"/>
</dbReference>
<evidence type="ECO:0000256" key="7">
    <source>
        <dbReference type="ARBA" id="ARBA00022989"/>
    </source>
</evidence>
<feature type="transmembrane region" description="Helical" evidence="9">
    <location>
        <begin position="121"/>
        <end position="141"/>
    </location>
</feature>
<evidence type="ECO:0008006" key="11">
    <source>
        <dbReference type="Google" id="ProtNLM"/>
    </source>
</evidence>
<reference evidence="10" key="1">
    <citation type="journal article" date="2020" name="mSystems">
        <title>Genome- and Community-Level Interaction Insights into Carbon Utilization and Element Cycling Functions of Hydrothermarchaeota in Hydrothermal Sediment.</title>
        <authorList>
            <person name="Zhou Z."/>
            <person name="Liu Y."/>
            <person name="Xu W."/>
            <person name="Pan J."/>
            <person name="Luo Z.H."/>
            <person name="Li M."/>
        </authorList>
    </citation>
    <scope>NUCLEOTIDE SEQUENCE [LARGE SCALE GENOMIC DNA]</scope>
    <source>
        <strain evidence="10">HyVt-485</strain>
    </source>
</reference>
<dbReference type="EMBL" id="DRMJ01000009">
    <property type="protein sequence ID" value="HHL42001.1"/>
    <property type="molecule type" value="Genomic_DNA"/>
</dbReference>
<evidence type="ECO:0000256" key="1">
    <source>
        <dbReference type="ARBA" id="ARBA00022448"/>
    </source>
</evidence>